<keyword evidence="2" id="KW-1185">Reference proteome</keyword>
<gene>
    <name evidence="1" type="ORF">SAMN04488128_1033</name>
</gene>
<dbReference type="Proteomes" id="UP000190367">
    <property type="component" value="Unassembled WGS sequence"/>
</dbReference>
<evidence type="ECO:0000313" key="2">
    <source>
        <dbReference type="Proteomes" id="UP000190367"/>
    </source>
</evidence>
<proteinExistence type="predicted"/>
<protein>
    <submittedName>
        <fullName evidence="1">Uncharacterized protein</fullName>
    </submittedName>
</protein>
<reference evidence="2" key="1">
    <citation type="submission" date="2017-02" db="EMBL/GenBank/DDBJ databases">
        <authorList>
            <person name="Varghese N."/>
            <person name="Submissions S."/>
        </authorList>
    </citation>
    <scope>NUCLEOTIDE SEQUENCE [LARGE SCALE GENOMIC DNA]</scope>
    <source>
        <strain evidence="2">DSM 22224</strain>
    </source>
</reference>
<sequence length="89" mass="10314">MNMATADLVLKFENTNKAPLVLIIGPPCIDYFLETGEFLKLKIIGYKDAHQDVNDIIDVRYTVQDTIHIDINYSFRIVVERNGEEEIIW</sequence>
<dbReference type="STRING" id="634771.SAMN04488128_1033"/>
<accession>A0A1T4SJM3</accession>
<dbReference type="EMBL" id="FUWZ01000003">
    <property type="protein sequence ID" value="SKA28494.1"/>
    <property type="molecule type" value="Genomic_DNA"/>
</dbReference>
<name>A0A1T4SJM3_9BACT</name>
<evidence type="ECO:0000313" key="1">
    <source>
        <dbReference type="EMBL" id="SKA28494.1"/>
    </source>
</evidence>
<dbReference type="AlphaFoldDB" id="A0A1T4SJM3"/>
<organism evidence="1 2">
    <name type="scientific">Chitinophaga eiseniae</name>
    <dbReference type="NCBI Taxonomy" id="634771"/>
    <lineage>
        <taxon>Bacteria</taxon>
        <taxon>Pseudomonadati</taxon>
        <taxon>Bacteroidota</taxon>
        <taxon>Chitinophagia</taxon>
        <taxon>Chitinophagales</taxon>
        <taxon>Chitinophagaceae</taxon>
        <taxon>Chitinophaga</taxon>
    </lineage>
</organism>